<feature type="compositionally biased region" description="Acidic residues" evidence="1">
    <location>
        <begin position="110"/>
        <end position="119"/>
    </location>
</feature>
<organism evidence="3 4">
    <name type="scientific">Oleoguttula mirabilis</name>
    <dbReference type="NCBI Taxonomy" id="1507867"/>
    <lineage>
        <taxon>Eukaryota</taxon>
        <taxon>Fungi</taxon>
        <taxon>Dikarya</taxon>
        <taxon>Ascomycota</taxon>
        <taxon>Pezizomycotina</taxon>
        <taxon>Dothideomycetes</taxon>
        <taxon>Dothideomycetidae</taxon>
        <taxon>Mycosphaerellales</taxon>
        <taxon>Teratosphaeriaceae</taxon>
        <taxon>Oleoguttula</taxon>
    </lineage>
</organism>
<dbReference type="InterPro" id="IPR022617">
    <property type="entry name" value="Rad60/SUMO-like_dom"/>
</dbReference>
<comment type="caution">
    <text evidence="3">The sequence shown here is derived from an EMBL/GenBank/DDBJ whole genome shotgun (WGS) entry which is preliminary data.</text>
</comment>
<feature type="region of interest" description="Disordered" evidence="1">
    <location>
        <begin position="344"/>
        <end position="366"/>
    </location>
</feature>
<evidence type="ECO:0000313" key="3">
    <source>
        <dbReference type="EMBL" id="KAK4542106.1"/>
    </source>
</evidence>
<feature type="compositionally biased region" description="Acidic residues" evidence="1">
    <location>
        <begin position="174"/>
        <end position="185"/>
    </location>
</feature>
<dbReference type="SUPFAM" id="SSF54236">
    <property type="entry name" value="Ubiquitin-like"/>
    <property type="match status" value="1"/>
</dbReference>
<dbReference type="Proteomes" id="UP001324427">
    <property type="component" value="Unassembled WGS sequence"/>
</dbReference>
<dbReference type="Gene3D" id="3.10.20.90">
    <property type="entry name" value="Phosphatidylinositol 3-kinase Catalytic Subunit, Chain A, domain 1"/>
    <property type="match status" value="1"/>
</dbReference>
<evidence type="ECO:0000256" key="1">
    <source>
        <dbReference type="SAM" id="MobiDB-lite"/>
    </source>
</evidence>
<dbReference type="Pfam" id="PF11976">
    <property type="entry name" value="Rad60-SLD"/>
    <property type="match status" value="1"/>
</dbReference>
<accession>A0AAV9JAS5</accession>
<dbReference type="InterPro" id="IPR029071">
    <property type="entry name" value="Ubiquitin-like_domsf"/>
</dbReference>
<evidence type="ECO:0000313" key="4">
    <source>
        <dbReference type="Proteomes" id="UP001324427"/>
    </source>
</evidence>
<reference evidence="3 4" key="1">
    <citation type="submission" date="2021-11" db="EMBL/GenBank/DDBJ databases">
        <title>Black yeast isolated from Biological Soil Crust.</title>
        <authorList>
            <person name="Kurbessoian T."/>
        </authorList>
    </citation>
    <scope>NUCLEOTIDE SEQUENCE [LARGE SCALE GENOMIC DNA]</scope>
    <source>
        <strain evidence="3 4">CCFEE 5522</strain>
    </source>
</reference>
<evidence type="ECO:0000259" key="2">
    <source>
        <dbReference type="Pfam" id="PF11976"/>
    </source>
</evidence>
<gene>
    <name evidence="3" type="ORF">LTR36_007137</name>
</gene>
<feature type="region of interest" description="Disordered" evidence="1">
    <location>
        <begin position="1"/>
        <end position="234"/>
    </location>
</feature>
<keyword evidence="4" id="KW-1185">Reference proteome</keyword>
<proteinExistence type="predicted"/>
<dbReference type="AlphaFoldDB" id="A0AAV9JAS5"/>
<feature type="compositionally biased region" description="Polar residues" evidence="1">
    <location>
        <begin position="203"/>
        <end position="214"/>
    </location>
</feature>
<sequence length="446" mass="50405">MSMFSRPAWAKTQESDDDQQPDEDLFSHSKRSYTEIVAEEQRKKKERAEKQKQKQERKERRSSGKRMKDEDGKGRGGSPKRRRITLEESEDLLGSVGLTPTGARRRGYSEDEFGEDDDQDISRRRSPRLNKVANRDSPRLGVSRKAPPPTVIELGGSDDEIIMEPSIARHETPVEVEEESDDEFAELARQARARRLKDESAKKSQTPDVQSPTRGQGAADTGRTGYPTPPLPDPPVKLFISSELPGTQALIVYRKLSQRLQEIRQVWCGKQGFSEQLTKDVYLIHRMRRLYDVTTCKSLGLYVNGEGKVAMKGAEGVDGVDQVHLEAVTDEIFAQMKARKAREERRRQGSLEPEEDAEAGASETQAAKEEELIRILLKAKGKEEPFKLKVKPTTLFSKIMTACRPHFKVGDKQSLFLEVDGERLDPDEEVQSTDIADMDCLDVHIV</sequence>
<feature type="compositionally biased region" description="Basic and acidic residues" evidence="1">
    <location>
        <begin position="39"/>
        <end position="74"/>
    </location>
</feature>
<dbReference type="EMBL" id="JAVFHQ010000045">
    <property type="protein sequence ID" value="KAK4542106.1"/>
    <property type="molecule type" value="Genomic_DNA"/>
</dbReference>
<protein>
    <recommendedName>
        <fullName evidence="2">Rad60/SUMO-like domain-containing protein</fullName>
    </recommendedName>
</protein>
<dbReference type="CDD" id="cd01763">
    <property type="entry name" value="Ubl_SUMO_like"/>
    <property type="match status" value="1"/>
</dbReference>
<feature type="domain" description="Rad60/SUMO-like" evidence="2">
    <location>
        <begin position="373"/>
        <end position="445"/>
    </location>
</feature>
<name>A0AAV9JAS5_9PEZI</name>
<feature type="compositionally biased region" description="Acidic residues" evidence="1">
    <location>
        <begin position="15"/>
        <end position="24"/>
    </location>
</feature>